<evidence type="ECO:0000256" key="1">
    <source>
        <dbReference type="ARBA" id="ARBA00005593"/>
    </source>
</evidence>
<proteinExistence type="inferred from homology"/>
<dbReference type="PRINTS" id="PR00891">
    <property type="entry name" value="RABGDIREP"/>
</dbReference>
<dbReference type="GO" id="GO:0016192">
    <property type="term" value="P:vesicle-mediated transport"/>
    <property type="evidence" value="ECO:0007669"/>
    <property type="project" value="TreeGrafter"/>
</dbReference>
<dbReference type="PRINTS" id="PR00892">
    <property type="entry name" value="RABGDI"/>
</dbReference>
<dbReference type="Proteomes" id="UP000012065">
    <property type="component" value="Unassembled WGS sequence"/>
</dbReference>
<dbReference type="EMBL" id="CAOJ01003103">
    <property type="protein sequence ID" value="CCO28312.1"/>
    <property type="molecule type" value="Genomic_DNA"/>
</dbReference>
<protein>
    <recommendedName>
        <fullName evidence="2">Rab GDP dissociation inhibitor</fullName>
    </recommendedName>
</protein>
<dbReference type="HOGENOM" id="CLU_021695_1_0_1"/>
<dbReference type="SUPFAM" id="SSF54373">
    <property type="entry name" value="FAD-linked reductases, C-terminal domain"/>
    <property type="match status" value="1"/>
</dbReference>
<evidence type="ECO:0000313" key="4">
    <source>
        <dbReference type="Proteomes" id="UP000012065"/>
    </source>
</evidence>
<dbReference type="PANTHER" id="PTHR11787">
    <property type="entry name" value="RAB GDP-DISSOCIATION INHIBITOR"/>
    <property type="match status" value="1"/>
</dbReference>
<dbReference type="GO" id="GO:0005093">
    <property type="term" value="F:Rab GDP-dissociation inhibitor activity"/>
    <property type="evidence" value="ECO:0007669"/>
    <property type="project" value="InterPro"/>
</dbReference>
<organism evidence="3 4">
    <name type="scientific">Thanatephorus cucumeris (strain AG1-IB / isolate 7/3/14)</name>
    <name type="common">Lettuce bottom rot fungus</name>
    <name type="synonym">Rhizoctonia solani</name>
    <dbReference type="NCBI Taxonomy" id="1108050"/>
    <lineage>
        <taxon>Eukaryota</taxon>
        <taxon>Fungi</taxon>
        <taxon>Dikarya</taxon>
        <taxon>Basidiomycota</taxon>
        <taxon>Agaricomycotina</taxon>
        <taxon>Agaricomycetes</taxon>
        <taxon>Cantharellales</taxon>
        <taxon>Ceratobasidiaceae</taxon>
        <taxon>Rhizoctonia</taxon>
        <taxon>Rhizoctonia solani AG-1</taxon>
    </lineage>
</organism>
<dbReference type="Gene3D" id="1.10.405.10">
    <property type="entry name" value="Guanine Nucleotide Dissociation Inhibitor, domain 1"/>
    <property type="match status" value="1"/>
</dbReference>
<dbReference type="PANTHER" id="PTHR11787:SF8">
    <property type="entry name" value="RAB GDP DISSOCIATION INHIBITOR"/>
    <property type="match status" value="1"/>
</dbReference>
<dbReference type="GO" id="GO:0015031">
    <property type="term" value="P:protein transport"/>
    <property type="evidence" value="ECO:0007669"/>
    <property type="project" value="InterPro"/>
</dbReference>
<dbReference type="GO" id="GO:0005737">
    <property type="term" value="C:cytoplasm"/>
    <property type="evidence" value="ECO:0007669"/>
    <property type="project" value="TreeGrafter"/>
</dbReference>
<dbReference type="AlphaFoldDB" id="M5BX75"/>
<reference evidence="3 4" key="1">
    <citation type="journal article" date="2013" name="J. Biotechnol.">
        <title>Establishment and interpretation of the genome sequence of the phytopathogenic fungus Rhizoctonia solani AG1-IB isolate 7/3/14.</title>
        <authorList>
            <person name="Wibberg D.W."/>
            <person name="Jelonek L.J."/>
            <person name="Rupp O.R."/>
            <person name="Hennig M.H."/>
            <person name="Eikmeyer F.E."/>
            <person name="Goesmann A.G."/>
            <person name="Hartmann A.H."/>
            <person name="Borriss R.B."/>
            <person name="Grosch R.G."/>
            <person name="Puehler A.P."/>
            <person name="Schlueter A.S."/>
        </authorList>
    </citation>
    <scope>NUCLEOTIDE SEQUENCE [LARGE SCALE GENOMIC DNA]</scope>
    <source>
        <strain evidence="4">AG1-IB / isolate 7/3/14</strain>
    </source>
</reference>
<comment type="caution">
    <text evidence="3">The sequence shown here is derived from an EMBL/GenBank/DDBJ whole genome shotgun (WGS) entry which is preliminary data.</text>
</comment>
<accession>M5BX75</accession>
<name>M5BX75_THACB</name>
<evidence type="ECO:0000256" key="2">
    <source>
        <dbReference type="RuleBase" id="RU363124"/>
    </source>
</evidence>
<dbReference type="InterPro" id="IPR018203">
    <property type="entry name" value="GDP_dissociation_inhibitor"/>
</dbReference>
<dbReference type="InterPro" id="IPR000806">
    <property type="entry name" value="RabGDI"/>
</dbReference>
<sequence length="280" mass="31250">MKKVYEHFGLETGTQDFIGHAMALYLDDDYIDKPAREAINRIVLYTQSMARYGKSPYIYPLYGLGELPQAFARLSAIYGGTYMLDKKVDEIVLGADGKFVGVRSGDETVKAKQVIGDPSYFKTEGEGKVRVLEGQKVVRAICLLKHPIPETGDADSVQIIIPQNQVKRRNDIYVAMVSSTHNVCAKDIYVAIVSTIVETDRPEQEIQAGLALLGPIHEKFISVTQLYEPTSSGTDDNIFITRSYDATSHFETVVKDVHDVWKRATGKDLVLQKRELEAAQ</sequence>
<dbReference type="SUPFAM" id="SSF51905">
    <property type="entry name" value="FAD/NAD(P)-binding domain"/>
    <property type="match status" value="2"/>
</dbReference>
<dbReference type="InterPro" id="IPR036188">
    <property type="entry name" value="FAD/NAD-bd_sf"/>
</dbReference>
<comment type="similarity">
    <text evidence="1 2">Belongs to the Rab GDI family.</text>
</comment>
<dbReference type="Gene3D" id="3.30.519.10">
    <property type="entry name" value="Guanine Nucleotide Dissociation Inhibitor, domain 2"/>
    <property type="match status" value="1"/>
</dbReference>
<dbReference type="GO" id="GO:0007264">
    <property type="term" value="P:small GTPase-mediated signal transduction"/>
    <property type="evidence" value="ECO:0007669"/>
    <property type="project" value="InterPro"/>
</dbReference>
<dbReference type="Pfam" id="PF00996">
    <property type="entry name" value="GDI"/>
    <property type="match status" value="1"/>
</dbReference>
<gene>
    <name evidence="3" type="primary">gdi1</name>
    <name evidence="3" type="ORF">BN14_02307</name>
</gene>
<evidence type="ECO:0000313" key="3">
    <source>
        <dbReference type="EMBL" id="CCO28312.1"/>
    </source>
</evidence>